<keyword evidence="2" id="KW-1185">Reference proteome</keyword>
<gene>
    <name evidence="1" type="ORF">MLD38_006609</name>
</gene>
<sequence>MLFRSSFKFFHKTLQGIKSFLSGCGCGNYHKLPKHSPLDRPHSPSRGFRCADEEEEAAAPGSTSRSEARRSREDRRKGKTAKGDGSAGVNGDREGSGRGQLVVRKIRELELLDLGNIEHVLDVEEVIHYYSLLRCQVYRGIVDEFFAEIYVEFRGETAAAGHQAAGG</sequence>
<organism evidence="1 2">
    <name type="scientific">Melastoma candidum</name>
    <dbReference type="NCBI Taxonomy" id="119954"/>
    <lineage>
        <taxon>Eukaryota</taxon>
        <taxon>Viridiplantae</taxon>
        <taxon>Streptophyta</taxon>
        <taxon>Embryophyta</taxon>
        <taxon>Tracheophyta</taxon>
        <taxon>Spermatophyta</taxon>
        <taxon>Magnoliopsida</taxon>
        <taxon>eudicotyledons</taxon>
        <taxon>Gunneridae</taxon>
        <taxon>Pentapetalae</taxon>
        <taxon>rosids</taxon>
        <taxon>malvids</taxon>
        <taxon>Myrtales</taxon>
        <taxon>Melastomataceae</taxon>
        <taxon>Melastomatoideae</taxon>
        <taxon>Melastomateae</taxon>
        <taxon>Melastoma</taxon>
    </lineage>
</organism>
<proteinExistence type="predicted"/>
<evidence type="ECO:0000313" key="1">
    <source>
        <dbReference type="EMBL" id="KAI4380414.1"/>
    </source>
</evidence>
<dbReference type="EMBL" id="CM042882">
    <property type="protein sequence ID" value="KAI4380414.1"/>
    <property type="molecule type" value="Genomic_DNA"/>
</dbReference>
<protein>
    <submittedName>
        <fullName evidence="1">Uncharacterized protein</fullName>
    </submittedName>
</protein>
<dbReference type="Proteomes" id="UP001057402">
    <property type="component" value="Chromosome 3"/>
</dbReference>
<reference evidence="2" key="1">
    <citation type="journal article" date="2023" name="Front. Plant Sci.">
        <title>Chromosomal-level genome assembly of Melastoma candidum provides insights into trichome evolution.</title>
        <authorList>
            <person name="Zhong Y."/>
            <person name="Wu W."/>
            <person name="Sun C."/>
            <person name="Zou P."/>
            <person name="Liu Y."/>
            <person name="Dai S."/>
            <person name="Zhou R."/>
        </authorList>
    </citation>
    <scope>NUCLEOTIDE SEQUENCE [LARGE SCALE GENOMIC DNA]</scope>
</reference>
<accession>A0ACB9RNG4</accession>
<comment type="caution">
    <text evidence="1">The sequence shown here is derived from an EMBL/GenBank/DDBJ whole genome shotgun (WGS) entry which is preliminary data.</text>
</comment>
<name>A0ACB9RNG4_9MYRT</name>
<evidence type="ECO:0000313" key="2">
    <source>
        <dbReference type="Proteomes" id="UP001057402"/>
    </source>
</evidence>